<evidence type="ECO:0000313" key="3">
    <source>
        <dbReference type="EMBL" id="CAF3773948.1"/>
    </source>
</evidence>
<comment type="caution">
    <text evidence="2">The sequence shown here is derived from an EMBL/GenBank/DDBJ whole genome shotgun (WGS) entry which is preliminary data.</text>
</comment>
<reference evidence="2" key="1">
    <citation type="submission" date="2021-02" db="EMBL/GenBank/DDBJ databases">
        <authorList>
            <person name="Nowell W R."/>
        </authorList>
    </citation>
    <scope>NUCLEOTIDE SEQUENCE</scope>
</reference>
<dbReference type="EMBL" id="CAJOAY010000993">
    <property type="protein sequence ID" value="CAF3773948.1"/>
    <property type="molecule type" value="Genomic_DNA"/>
</dbReference>
<dbReference type="EMBL" id="CAJNON010000499">
    <property type="protein sequence ID" value="CAF1291869.1"/>
    <property type="molecule type" value="Genomic_DNA"/>
</dbReference>
<name>A0A815D276_9BILA</name>
<keyword evidence="1" id="KW-1133">Transmembrane helix</keyword>
<evidence type="ECO:0000313" key="2">
    <source>
        <dbReference type="EMBL" id="CAF1291869.1"/>
    </source>
</evidence>
<proteinExistence type="predicted"/>
<dbReference type="OrthoDB" id="9986384at2759"/>
<accession>A0A815D276</accession>
<protein>
    <submittedName>
        <fullName evidence="2">Uncharacterized protein</fullName>
    </submittedName>
</protein>
<sequence>MNSTISIFPHNHHHSIESIQHPTAINELAPSHYDTAGAAIFIVVVLSWYAIGIVCMLGMQIRARADTIEECARRRTKLFIQTLRDQTQTKEILEELVDKQKRDKLWDIYLGKTTNDKLRRADTRRIRNIKKQLAVINRDRIYMNDTIVTPVVNNFIRRTSDPQAIMIPNLSLIENQPRIRRRSSLDLQIIERWKSLANQSKTHEQLPWSIRKLLISRHFRRYVKRVPDRSEQINKPATDLSLNQRHLGCIDDEQRYLLPFDKRVNNNNNNLHRITEETNDRLNPYTTYFHLPINENVQFNMQNIPLVTINSDHSIIQLCSDESQC</sequence>
<gene>
    <name evidence="3" type="ORF">OKA104_LOCUS16979</name>
    <name evidence="2" type="ORF">VCS650_LOCUS30554</name>
</gene>
<dbReference type="Proteomes" id="UP000663891">
    <property type="component" value="Unassembled WGS sequence"/>
</dbReference>
<feature type="transmembrane region" description="Helical" evidence="1">
    <location>
        <begin position="36"/>
        <end position="59"/>
    </location>
</feature>
<dbReference type="AlphaFoldDB" id="A0A815D276"/>
<evidence type="ECO:0000313" key="4">
    <source>
        <dbReference type="Proteomes" id="UP000663891"/>
    </source>
</evidence>
<keyword evidence="1" id="KW-0472">Membrane</keyword>
<evidence type="ECO:0000256" key="1">
    <source>
        <dbReference type="SAM" id="Phobius"/>
    </source>
</evidence>
<dbReference type="Proteomes" id="UP000663881">
    <property type="component" value="Unassembled WGS sequence"/>
</dbReference>
<organism evidence="2 4">
    <name type="scientific">Adineta steineri</name>
    <dbReference type="NCBI Taxonomy" id="433720"/>
    <lineage>
        <taxon>Eukaryota</taxon>
        <taxon>Metazoa</taxon>
        <taxon>Spiralia</taxon>
        <taxon>Gnathifera</taxon>
        <taxon>Rotifera</taxon>
        <taxon>Eurotatoria</taxon>
        <taxon>Bdelloidea</taxon>
        <taxon>Adinetida</taxon>
        <taxon>Adinetidae</taxon>
        <taxon>Adineta</taxon>
    </lineage>
</organism>
<keyword evidence="1" id="KW-0812">Transmembrane</keyword>